<gene>
    <name evidence="2" type="ORF">PoMZ_05780</name>
</gene>
<feature type="compositionally biased region" description="Basic and acidic residues" evidence="1">
    <location>
        <begin position="32"/>
        <end position="41"/>
    </location>
</feature>
<proteinExistence type="predicted"/>
<evidence type="ECO:0000313" key="3">
    <source>
        <dbReference type="Proteomes" id="UP000294847"/>
    </source>
</evidence>
<sequence length="129" mass="13891">MASTTTTTITTLATPASVSEVLVDYSLHHSDSTPAAAKEEGQQTATASSSDTSNRPGYGAQYRRVPAHRPINRQLDQSQRAVYQNGAERVFITVMFGGLFINSTAAKLWNATLGRVNPGIFRYPVGGEM</sequence>
<dbReference type="EMBL" id="CP034209">
    <property type="protein sequence ID" value="QBZ64088.1"/>
    <property type="molecule type" value="Genomic_DNA"/>
</dbReference>
<organism evidence="2 3">
    <name type="scientific">Pyricularia oryzae</name>
    <name type="common">Rice blast fungus</name>
    <name type="synonym">Magnaporthe oryzae</name>
    <dbReference type="NCBI Taxonomy" id="318829"/>
    <lineage>
        <taxon>Eukaryota</taxon>
        <taxon>Fungi</taxon>
        <taxon>Dikarya</taxon>
        <taxon>Ascomycota</taxon>
        <taxon>Pezizomycotina</taxon>
        <taxon>Sordariomycetes</taxon>
        <taxon>Sordariomycetidae</taxon>
        <taxon>Magnaporthales</taxon>
        <taxon>Pyriculariaceae</taxon>
        <taxon>Pyricularia</taxon>
    </lineage>
</organism>
<evidence type="ECO:0000313" key="2">
    <source>
        <dbReference type="EMBL" id="QBZ64088.1"/>
    </source>
</evidence>
<protein>
    <submittedName>
        <fullName evidence="2">Uncharacterized protein</fullName>
    </submittedName>
</protein>
<dbReference type="AlphaFoldDB" id="A0A4V1C7P3"/>
<feature type="compositionally biased region" description="Low complexity" evidence="1">
    <location>
        <begin position="44"/>
        <end position="53"/>
    </location>
</feature>
<dbReference type="VEuPathDB" id="FungiDB:M_BR32_EuGene_00098121"/>
<evidence type="ECO:0000256" key="1">
    <source>
        <dbReference type="SAM" id="MobiDB-lite"/>
    </source>
</evidence>
<accession>A0A4V1C7P3</accession>
<name>A0A4V1C7P3_PYROR</name>
<dbReference type="Proteomes" id="UP000294847">
    <property type="component" value="Chromosome 6"/>
</dbReference>
<feature type="region of interest" description="Disordered" evidence="1">
    <location>
        <begin position="32"/>
        <end position="73"/>
    </location>
</feature>
<reference evidence="2 3" key="1">
    <citation type="journal article" date="2019" name="Mol. Biol. Evol.">
        <title>Blast fungal genomes show frequent chromosomal changes, gene gains and losses, and effector gene turnover.</title>
        <authorList>
            <person name="Gomez Luciano L.B."/>
            <person name="Jason Tsai I."/>
            <person name="Chuma I."/>
            <person name="Tosa Y."/>
            <person name="Chen Y.H."/>
            <person name="Li J.Y."/>
            <person name="Li M.Y."/>
            <person name="Jade Lu M.Y."/>
            <person name="Nakayashiki H."/>
            <person name="Li W.H."/>
        </authorList>
    </citation>
    <scope>NUCLEOTIDE SEQUENCE [LARGE SCALE GENOMIC DNA]</scope>
    <source>
        <strain evidence="2">MZ5-1-6</strain>
    </source>
</reference>